<evidence type="ECO:0000259" key="1">
    <source>
        <dbReference type="Pfam" id="PF03797"/>
    </source>
</evidence>
<dbReference type="AlphaFoldDB" id="E8LLL0"/>
<dbReference type="Pfam" id="PF03797">
    <property type="entry name" value="Autotransporter"/>
    <property type="match status" value="1"/>
</dbReference>
<dbReference type="NCBIfam" id="TIGR01414">
    <property type="entry name" value="autotrans_barl"/>
    <property type="match status" value="1"/>
</dbReference>
<name>E8LLL0_SUCHY</name>
<proteinExistence type="predicted"/>
<accession>E8LLL0</accession>
<sequence>MISLSGEYGWKFTSEKGWYIEPQAQLQYLYPGSP</sequence>
<organism evidence="2 3">
    <name type="scientific">Succinatimonas hippei (strain DSM 22608 / JCM 16073 / KCTC 15190 / YIT 12066)</name>
    <dbReference type="NCBI Taxonomy" id="762983"/>
    <lineage>
        <taxon>Bacteria</taxon>
        <taxon>Pseudomonadati</taxon>
        <taxon>Pseudomonadota</taxon>
        <taxon>Gammaproteobacteria</taxon>
        <taxon>Aeromonadales</taxon>
        <taxon>Succinivibrionaceae</taxon>
        <taxon>Succinatimonas</taxon>
    </lineage>
</organism>
<dbReference type="GO" id="GO:0019867">
    <property type="term" value="C:outer membrane"/>
    <property type="evidence" value="ECO:0007669"/>
    <property type="project" value="InterPro"/>
</dbReference>
<dbReference type="Proteomes" id="UP000018458">
    <property type="component" value="Unassembled WGS sequence"/>
</dbReference>
<dbReference type="Gene3D" id="2.40.128.130">
    <property type="entry name" value="Autotransporter beta-domain"/>
    <property type="match status" value="1"/>
</dbReference>
<gene>
    <name evidence="2" type="ORF">HMPREF9444_01627</name>
</gene>
<comment type="caution">
    <text evidence="2">The sequence shown here is derived from an EMBL/GenBank/DDBJ whole genome shotgun (WGS) entry which is preliminary data.</text>
</comment>
<protein>
    <recommendedName>
        <fullName evidence="1">Autotransporter domain-containing protein</fullName>
    </recommendedName>
</protein>
<dbReference type="InterPro" id="IPR036709">
    <property type="entry name" value="Autotransporte_beta_dom_sf"/>
</dbReference>
<evidence type="ECO:0000313" key="2">
    <source>
        <dbReference type="EMBL" id="EFY06604.1"/>
    </source>
</evidence>
<reference evidence="2 3" key="1">
    <citation type="submission" date="2011-01" db="EMBL/GenBank/DDBJ databases">
        <authorList>
            <person name="Weinstock G."/>
            <person name="Sodergren E."/>
            <person name="Clifton S."/>
            <person name="Fulton L."/>
            <person name="Fulton B."/>
            <person name="Courtney L."/>
            <person name="Fronick C."/>
            <person name="Harrison M."/>
            <person name="Strong C."/>
            <person name="Farmer C."/>
            <person name="Delahaunty K."/>
            <person name="Markovic C."/>
            <person name="Hall O."/>
            <person name="Minx P."/>
            <person name="Tomlinson C."/>
            <person name="Mitreva M."/>
            <person name="Hou S."/>
            <person name="Chen J."/>
            <person name="Wollam A."/>
            <person name="Pepin K.H."/>
            <person name="Johnson M."/>
            <person name="Bhonagiri V."/>
            <person name="Zhang X."/>
            <person name="Suruliraj S."/>
            <person name="Warren W."/>
            <person name="Chinwalla A."/>
            <person name="Mardis E.R."/>
            <person name="Wilson R.K."/>
        </authorList>
    </citation>
    <scope>NUCLEOTIDE SEQUENCE [LARGE SCALE GENOMIC DNA]</scope>
    <source>
        <strain evidence="3">DSM 22608 / JCM 16073 / KCTC 15190 / YIT 12066</strain>
    </source>
</reference>
<dbReference type="SUPFAM" id="SSF103515">
    <property type="entry name" value="Autotransporter"/>
    <property type="match status" value="1"/>
</dbReference>
<evidence type="ECO:0000313" key="3">
    <source>
        <dbReference type="Proteomes" id="UP000018458"/>
    </source>
</evidence>
<dbReference type="InterPro" id="IPR006315">
    <property type="entry name" value="OM_autotransptr_brl_dom"/>
</dbReference>
<feature type="domain" description="Autotransporter" evidence="1">
    <location>
        <begin position="2"/>
        <end position="30"/>
    </location>
</feature>
<keyword evidence="3" id="KW-1185">Reference proteome</keyword>
<dbReference type="EMBL" id="AEVO01000109">
    <property type="protein sequence ID" value="EFY06604.1"/>
    <property type="molecule type" value="Genomic_DNA"/>
</dbReference>
<dbReference type="HOGENOM" id="CLU_3376460_0_0_6"/>
<dbReference type="InterPro" id="IPR005546">
    <property type="entry name" value="Autotransporte_beta"/>
</dbReference>